<comment type="caution">
    <text evidence="1">The sequence shown here is derived from an EMBL/GenBank/DDBJ whole genome shotgun (WGS) entry which is preliminary data.</text>
</comment>
<sequence length="351" mass="38872">MLLDVDVSAFQRHGAVDRAIRIDHRDEGERLRLGADIRRACYDYAAKAVCIAAQNRSRARADIVHGDIAGRVRGGVGEAHGLNLRVARAAIHIQHEVVLASEVHAAVAERIHLAAHVRALRKSRGRRVAITRVVGGVEVADVDIERFRACANGTAHGGDASRTVRLDVPPVPVPFIRRQRAENAARRGEGHIAPRVDFADVQIARPFADVYAAYLGARVQVGAGRPVVHTQPVVANRNFQREQIGQIADVQKVVPVAPRAVRDLERGTEVFERQAGVPLCAGGNQKRDVRRRWLRLPCQQQIAQRIEQFFKPLAKRCAKRGLAHRLVRVLILIEFLVGVDDLHRRITALLD</sequence>
<protein>
    <submittedName>
        <fullName evidence="1">Uncharacterized protein</fullName>
    </submittedName>
</protein>
<reference evidence="1" key="1">
    <citation type="submission" date="2019-08" db="EMBL/GenBank/DDBJ databases">
        <authorList>
            <person name="Kucharzyk K."/>
            <person name="Murdoch R.W."/>
            <person name="Higgins S."/>
            <person name="Loffler F."/>
        </authorList>
    </citation>
    <scope>NUCLEOTIDE SEQUENCE</scope>
</reference>
<evidence type="ECO:0000313" key="1">
    <source>
        <dbReference type="EMBL" id="MPM66350.1"/>
    </source>
</evidence>
<dbReference type="AlphaFoldDB" id="A0A645BLJ2"/>
<proteinExistence type="predicted"/>
<name>A0A645BLJ2_9ZZZZ</name>
<organism evidence="1">
    <name type="scientific">bioreactor metagenome</name>
    <dbReference type="NCBI Taxonomy" id="1076179"/>
    <lineage>
        <taxon>unclassified sequences</taxon>
        <taxon>metagenomes</taxon>
        <taxon>ecological metagenomes</taxon>
    </lineage>
</organism>
<dbReference type="EMBL" id="VSSQ01021028">
    <property type="protein sequence ID" value="MPM66350.1"/>
    <property type="molecule type" value="Genomic_DNA"/>
</dbReference>
<accession>A0A645BLJ2</accession>
<gene>
    <name evidence="1" type="ORF">SDC9_113257</name>
</gene>